<accession>A0A098GC90</accession>
<dbReference type="Pfam" id="PF13520">
    <property type="entry name" value="AA_permease_2"/>
    <property type="match status" value="1"/>
</dbReference>
<evidence type="ECO:0000256" key="3">
    <source>
        <dbReference type="ARBA" id="ARBA00022989"/>
    </source>
</evidence>
<keyword evidence="4 5" id="KW-0472">Membrane</keyword>
<sequence length="456" mass="49810">MHNNHQLSANSLGIGESIVMGMAGAAPAFSLSAAVVALVASVHTMAPASVLYCGIMMFGITLSFIHLNKLKVNAGASYAWVSEIFGRHLGFFAGWAVLVSSAVFMVSGSIPAATATLLLVAPQHVDNLALVTFVAALWLTFITVVALKGIKPASYLQVLMTGIEIVILVVIIVAGIVRFIKQPAHSFSFSWFSLAGFNPSTFATGALTAVFLYWGWDVTLNLNEETKNAKHAPGWGAFWSVVIIVLLFETFIVAALLVLSDPEIQKAGTNIIFAIADKIFPRPWGYLAVLCVILSSIGTLETTILQFTRTLFALGRDKVMHPRYALLHQTRNSPWVATLVIWVFGMFFLFFSSYSPTVHILMSDSVNAVSFQVAFYYSLTGFACAWYHRLIWKNTTELLGYIIWPASSALFLVFIALYSIPTFDLLTNLVGLGGILIGVVPFILNERRLKKETGSY</sequence>
<feature type="transmembrane region" description="Helical" evidence="5">
    <location>
        <begin position="398"/>
        <end position="420"/>
    </location>
</feature>
<dbReference type="PANTHER" id="PTHR11785:SF512">
    <property type="entry name" value="SOBREMESA, ISOFORM B"/>
    <property type="match status" value="1"/>
</dbReference>
<dbReference type="KEGG" id="lfa:LFA_3779"/>
<dbReference type="PANTHER" id="PTHR11785">
    <property type="entry name" value="AMINO ACID TRANSPORTER"/>
    <property type="match status" value="1"/>
</dbReference>
<dbReference type="PIRSF" id="PIRSF006060">
    <property type="entry name" value="AA_transporter"/>
    <property type="match status" value="1"/>
</dbReference>
<comment type="subcellular location">
    <subcellularLocation>
        <location evidence="1">Membrane</location>
        <topology evidence="1">Multi-pass membrane protein</topology>
    </subcellularLocation>
</comment>
<dbReference type="RefSeq" id="WP_045097289.1">
    <property type="nucleotide sequence ID" value="NZ_LN614827.1"/>
</dbReference>
<dbReference type="GO" id="GO:0016020">
    <property type="term" value="C:membrane"/>
    <property type="evidence" value="ECO:0007669"/>
    <property type="project" value="UniProtKB-SubCell"/>
</dbReference>
<feature type="transmembrane region" description="Helical" evidence="5">
    <location>
        <begin position="286"/>
        <end position="314"/>
    </location>
</feature>
<feature type="transmembrane region" description="Helical" evidence="5">
    <location>
        <begin position="366"/>
        <end position="386"/>
    </location>
</feature>
<dbReference type="STRING" id="1212491.LFA_3779"/>
<dbReference type="Proteomes" id="UP000032430">
    <property type="component" value="Chromosome I"/>
</dbReference>
<name>A0A098GC90_9GAMM</name>
<dbReference type="EMBL" id="LN614827">
    <property type="protein sequence ID" value="CEG59101.1"/>
    <property type="molecule type" value="Genomic_DNA"/>
</dbReference>
<dbReference type="InterPro" id="IPR050598">
    <property type="entry name" value="AminoAcid_Transporter"/>
</dbReference>
<keyword evidence="2 5" id="KW-0812">Transmembrane</keyword>
<evidence type="ECO:0000256" key="4">
    <source>
        <dbReference type="ARBA" id="ARBA00023136"/>
    </source>
</evidence>
<evidence type="ECO:0000313" key="6">
    <source>
        <dbReference type="EMBL" id="CEG59101.1"/>
    </source>
</evidence>
<feature type="transmembrane region" description="Helical" evidence="5">
    <location>
        <begin position="89"/>
        <end position="108"/>
    </location>
</feature>
<feature type="transmembrane region" description="Helical" evidence="5">
    <location>
        <begin position="159"/>
        <end position="180"/>
    </location>
</feature>
<protein>
    <recommendedName>
        <fullName evidence="8">Amino acid transporter</fullName>
    </recommendedName>
</protein>
<evidence type="ECO:0000313" key="7">
    <source>
        <dbReference type="Proteomes" id="UP000032430"/>
    </source>
</evidence>
<feature type="transmembrane region" description="Helical" evidence="5">
    <location>
        <begin position="426"/>
        <end position="444"/>
    </location>
</feature>
<feature type="transmembrane region" description="Helical" evidence="5">
    <location>
        <begin position="192"/>
        <end position="216"/>
    </location>
</feature>
<evidence type="ECO:0008006" key="8">
    <source>
        <dbReference type="Google" id="ProtNLM"/>
    </source>
</evidence>
<feature type="transmembrane region" description="Helical" evidence="5">
    <location>
        <begin position="49"/>
        <end position="68"/>
    </location>
</feature>
<feature type="transmembrane region" description="Helical" evidence="5">
    <location>
        <begin position="237"/>
        <end position="259"/>
    </location>
</feature>
<gene>
    <name evidence="6" type="ORF">LFA_3779</name>
</gene>
<feature type="transmembrane region" description="Helical" evidence="5">
    <location>
        <begin position="335"/>
        <end position="354"/>
    </location>
</feature>
<keyword evidence="3 5" id="KW-1133">Transmembrane helix</keyword>
<feature type="transmembrane region" description="Helical" evidence="5">
    <location>
        <begin position="21"/>
        <end position="43"/>
    </location>
</feature>
<feature type="transmembrane region" description="Helical" evidence="5">
    <location>
        <begin position="128"/>
        <end position="147"/>
    </location>
</feature>
<keyword evidence="7" id="KW-1185">Reference proteome</keyword>
<evidence type="ECO:0000256" key="2">
    <source>
        <dbReference type="ARBA" id="ARBA00022692"/>
    </source>
</evidence>
<reference evidence="7" key="1">
    <citation type="submission" date="2014-09" db="EMBL/GenBank/DDBJ databases">
        <authorList>
            <person name="Gomez-Valero L."/>
        </authorList>
    </citation>
    <scope>NUCLEOTIDE SEQUENCE [LARGE SCALE GENOMIC DNA]</scope>
    <source>
        <strain evidence="7">ATCC700992</strain>
    </source>
</reference>
<dbReference type="HOGENOM" id="CLU_039037_0_0_6"/>
<proteinExistence type="predicted"/>
<evidence type="ECO:0000256" key="5">
    <source>
        <dbReference type="SAM" id="Phobius"/>
    </source>
</evidence>
<dbReference type="GO" id="GO:0015179">
    <property type="term" value="F:L-amino acid transmembrane transporter activity"/>
    <property type="evidence" value="ECO:0007669"/>
    <property type="project" value="TreeGrafter"/>
</dbReference>
<organism evidence="6 7">
    <name type="scientific">Legionella fallonii LLAP-10</name>
    <dbReference type="NCBI Taxonomy" id="1212491"/>
    <lineage>
        <taxon>Bacteria</taxon>
        <taxon>Pseudomonadati</taxon>
        <taxon>Pseudomonadota</taxon>
        <taxon>Gammaproteobacteria</taxon>
        <taxon>Legionellales</taxon>
        <taxon>Legionellaceae</taxon>
        <taxon>Legionella</taxon>
    </lineage>
</organism>
<dbReference type="Gene3D" id="1.20.1740.10">
    <property type="entry name" value="Amino acid/polyamine transporter I"/>
    <property type="match status" value="1"/>
</dbReference>
<evidence type="ECO:0000256" key="1">
    <source>
        <dbReference type="ARBA" id="ARBA00004141"/>
    </source>
</evidence>
<dbReference type="InterPro" id="IPR002293">
    <property type="entry name" value="AA/rel_permease1"/>
</dbReference>
<dbReference type="AlphaFoldDB" id="A0A098GC90"/>